<name>A0A151ITQ1_9HYME</name>
<accession>A0A151ITQ1</accession>
<dbReference type="Pfam" id="PF11018">
    <property type="entry name" value="Cuticle_3"/>
    <property type="match status" value="1"/>
</dbReference>
<dbReference type="PANTHER" id="PTHR39068">
    <property type="entry name" value="LARVAL/PUPAL CUTICLE PROTEIN H1C-LIKE PROTEIN-RELATED"/>
    <property type="match status" value="1"/>
</dbReference>
<sequence>VKMHVWGCFSEQGFGYLKIRLNPLQLYPRINSGRQLPFRQKPSSCSTSDEQNGIQGKHVDFFLLLAAFVAVASAGGPAAYDIGTLSADHSSIGYSQESTQKGYAGQNVVSSYSRAEDSAHSSVRVSNSHVSNDALLEQGPAIGYSYAAPALAKPLIAAQPLIAKTTYAAAPALATYTAHPVPLLAKSAYAAAPAAYGYGYAAATAPILAAKPTYAAAPAAYSYASPLLAKTYAAPAPLIAKTAAYTTYTAPPTPLIAKAAYAAPLLAKSYAAAPALAYSAHTAPLIAKTYTGPYSYGSYETAAPVVHATFSGFGTSYAW</sequence>
<evidence type="ECO:0000256" key="1">
    <source>
        <dbReference type="ARBA" id="ARBA00022460"/>
    </source>
</evidence>
<keyword evidence="1" id="KW-0193">Cuticle</keyword>
<dbReference type="InterPro" id="IPR022727">
    <property type="entry name" value="Cuticle_C1"/>
</dbReference>
<dbReference type="GO" id="GO:0042302">
    <property type="term" value="F:structural constituent of cuticle"/>
    <property type="evidence" value="ECO:0007669"/>
    <property type="project" value="UniProtKB-KW"/>
</dbReference>
<evidence type="ECO:0000256" key="2">
    <source>
        <dbReference type="ARBA" id="ARBA00022737"/>
    </source>
</evidence>
<dbReference type="EMBL" id="KQ981001">
    <property type="protein sequence ID" value="KYN10416.1"/>
    <property type="molecule type" value="Genomic_DNA"/>
</dbReference>
<gene>
    <name evidence="3" type="ORF">ALC57_17432</name>
</gene>
<dbReference type="Proteomes" id="UP000078492">
    <property type="component" value="Unassembled WGS sequence"/>
</dbReference>
<keyword evidence="2" id="KW-0677">Repeat</keyword>
<protein>
    <submittedName>
        <fullName evidence="3">Cuticle protein 21.3</fullName>
    </submittedName>
</protein>
<evidence type="ECO:0000313" key="3">
    <source>
        <dbReference type="EMBL" id="KYN10416.1"/>
    </source>
</evidence>
<reference evidence="3 4" key="1">
    <citation type="submission" date="2015-09" db="EMBL/GenBank/DDBJ databases">
        <title>Trachymyrmex cornetzi WGS genome.</title>
        <authorList>
            <person name="Nygaard S."/>
            <person name="Hu H."/>
            <person name="Boomsma J."/>
            <person name="Zhang G."/>
        </authorList>
    </citation>
    <scope>NUCLEOTIDE SEQUENCE [LARGE SCALE GENOMIC DNA]</scope>
    <source>
        <strain evidence="3">Tcor2-1</strain>
        <tissue evidence="3">Whole body</tissue>
    </source>
</reference>
<proteinExistence type="predicted"/>
<organism evidence="3 4">
    <name type="scientific">Trachymyrmex cornetzi</name>
    <dbReference type="NCBI Taxonomy" id="471704"/>
    <lineage>
        <taxon>Eukaryota</taxon>
        <taxon>Metazoa</taxon>
        <taxon>Ecdysozoa</taxon>
        <taxon>Arthropoda</taxon>
        <taxon>Hexapoda</taxon>
        <taxon>Insecta</taxon>
        <taxon>Pterygota</taxon>
        <taxon>Neoptera</taxon>
        <taxon>Endopterygota</taxon>
        <taxon>Hymenoptera</taxon>
        <taxon>Apocrita</taxon>
        <taxon>Aculeata</taxon>
        <taxon>Formicoidea</taxon>
        <taxon>Formicidae</taxon>
        <taxon>Myrmicinae</taxon>
        <taxon>Trachymyrmex</taxon>
    </lineage>
</organism>
<keyword evidence="4" id="KW-1185">Reference proteome</keyword>
<feature type="non-terminal residue" evidence="3">
    <location>
        <position position="1"/>
    </location>
</feature>
<dbReference type="AlphaFoldDB" id="A0A151ITQ1"/>
<evidence type="ECO:0000313" key="4">
    <source>
        <dbReference type="Proteomes" id="UP000078492"/>
    </source>
</evidence>
<dbReference type="STRING" id="471704.A0A151ITQ1"/>
<dbReference type="PANTHER" id="PTHR39068:SF4">
    <property type="entry name" value="AGAP000382-PA"/>
    <property type="match status" value="1"/>
</dbReference>